<gene>
    <name evidence="9" type="ORF">DW787_07675</name>
</gene>
<dbReference type="InterPro" id="IPR000917">
    <property type="entry name" value="Sulfatase_N"/>
</dbReference>
<evidence type="ECO:0000256" key="6">
    <source>
        <dbReference type="ARBA" id="ARBA00023136"/>
    </source>
</evidence>
<evidence type="ECO:0000313" key="10">
    <source>
        <dbReference type="Proteomes" id="UP000286050"/>
    </source>
</evidence>
<feature type="transmembrane region" description="Helical" evidence="7">
    <location>
        <begin position="262"/>
        <end position="280"/>
    </location>
</feature>
<dbReference type="Proteomes" id="UP000286050">
    <property type="component" value="Unassembled WGS sequence"/>
</dbReference>
<evidence type="ECO:0000256" key="7">
    <source>
        <dbReference type="SAM" id="Phobius"/>
    </source>
</evidence>
<evidence type="ECO:0000256" key="4">
    <source>
        <dbReference type="ARBA" id="ARBA00022692"/>
    </source>
</evidence>
<feature type="transmembrane region" description="Helical" evidence="7">
    <location>
        <begin position="60"/>
        <end position="78"/>
    </location>
</feature>
<dbReference type="SUPFAM" id="SSF53649">
    <property type="entry name" value="Alkaline phosphatase-like"/>
    <property type="match status" value="1"/>
</dbReference>
<keyword evidence="6 7" id="KW-0472">Membrane</keyword>
<dbReference type="RefSeq" id="WP_118272335.1">
    <property type="nucleotide sequence ID" value="NZ_QSJI01000009.1"/>
</dbReference>
<keyword evidence="3" id="KW-1003">Cell membrane</keyword>
<name>A0A414FUC1_9ACTN</name>
<dbReference type="InterPro" id="IPR050448">
    <property type="entry name" value="OpgB/LTA_synthase_biosynth"/>
</dbReference>
<dbReference type="Gene3D" id="3.40.720.10">
    <property type="entry name" value="Alkaline Phosphatase, subunit A"/>
    <property type="match status" value="1"/>
</dbReference>
<evidence type="ECO:0000256" key="2">
    <source>
        <dbReference type="ARBA" id="ARBA00004936"/>
    </source>
</evidence>
<dbReference type="EMBL" id="QSJI01000009">
    <property type="protein sequence ID" value="RHD54563.1"/>
    <property type="molecule type" value="Genomic_DNA"/>
</dbReference>
<dbReference type="CDD" id="cd16015">
    <property type="entry name" value="LTA_synthase"/>
    <property type="match status" value="1"/>
</dbReference>
<feature type="transmembrane region" description="Helical" evidence="7">
    <location>
        <begin position="178"/>
        <end position="202"/>
    </location>
</feature>
<feature type="transmembrane region" description="Helical" evidence="7">
    <location>
        <begin position="33"/>
        <end position="53"/>
    </location>
</feature>
<feature type="domain" description="Sulfatase N-terminal" evidence="8">
    <location>
        <begin position="394"/>
        <end position="670"/>
    </location>
</feature>
<feature type="transmembrane region" description="Helical" evidence="7">
    <location>
        <begin position="146"/>
        <end position="166"/>
    </location>
</feature>
<evidence type="ECO:0000313" key="9">
    <source>
        <dbReference type="EMBL" id="RHD54563.1"/>
    </source>
</evidence>
<sequence length="785" mass="87676">MFTAIVSIAGLVASAYLGRRELTRRKESGDRSGMGWGITFCIMQAIAVALGFLGMAPDDILSPIILNAVLTACAWASFARDITWAHIEFYMRFGDELAARTFRPDCGACDKYDACAHRITRDEDLSRIGRLSRKLRGRVHELRIALHRPTAICVMLLLLAGLFAMLGLETPSNHDLTWCYPLCILLEWALITAVMVGLFYLFQRRGGAPAFVAFLCWGIGMAQFFVITFKSMPIQPADLSALGTAAAVSGGFTYIFSAFGLYGMTFLAISMLLCSLAGVFRPELAKRNRRLFLTNLLIGALCLVGVGAHVTLIDYYNTLNITVYTWRPLESYYRQGFIPTFISSAQTIKPPVPEDYDMAKAEKLEKKLAGEYDETAGKTQQRTDAEAQFAEEKPTVIAIMNETFSDLSIYQNMHAGYNGPQFFKNLPDTLSRGTLYVSAYGGGTCNTEFEFLTGNSMSYLGSGVYPYTIYDLLDTKNLAGQFKDLGYTTTAMHPNHGTNWNRENVYSGFGFDRFMTINDFQDAEKLRGMVSDAATYDKILEMLESDSAPQFIFDVTMQNHSGYDTGLLPPDKLNNYLIDGAVNNEVNEYLSLIEESDRALKDFVGKLRKLDRPVVLVFFGDHQPFFPDKYNNRWFTNEDKAEHNMRLWTTDYLIWANYDVAGNDQNSHVDNLSTNYLGTEMMNIIGAPLNDYQKAQLTLRSALPAINTTGYLDATGTIYLSSVKEDENGGDAQTSLQKALQARSEYATIQYYELFGDGKDVYTKLRQSAANETDPNLAPGTTQIK</sequence>
<dbReference type="PANTHER" id="PTHR47371:SF3">
    <property type="entry name" value="PHOSPHOGLYCEROL TRANSFERASE I"/>
    <property type="match status" value="1"/>
</dbReference>
<accession>A0A414FUC1</accession>
<organism evidence="9 10">
    <name type="scientific">Collinsella intestinalis</name>
    <dbReference type="NCBI Taxonomy" id="147207"/>
    <lineage>
        <taxon>Bacteria</taxon>
        <taxon>Bacillati</taxon>
        <taxon>Actinomycetota</taxon>
        <taxon>Coriobacteriia</taxon>
        <taxon>Coriobacteriales</taxon>
        <taxon>Coriobacteriaceae</taxon>
        <taxon>Collinsella</taxon>
    </lineage>
</organism>
<feature type="transmembrane region" description="Helical" evidence="7">
    <location>
        <begin position="208"/>
        <end position="227"/>
    </location>
</feature>
<comment type="caution">
    <text evidence="9">The sequence shown here is derived from an EMBL/GenBank/DDBJ whole genome shotgun (WGS) entry which is preliminary data.</text>
</comment>
<protein>
    <submittedName>
        <fullName evidence="9">LTA synthase family protein</fullName>
    </submittedName>
</protein>
<dbReference type="GO" id="GO:0005886">
    <property type="term" value="C:plasma membrane"/>
    <property type="evidence" value="ECO:0007669"/>
    <property type="project" value="UniProtKB-SubCell"/>
</dbReference>
<proteinExistence type="predicted"/>
<keyword evidence="5 7" id="KW-1133">Transmembrane helix</keyword>
<keyword evidence="4 7" id="KW-0812">Transmembrane</keyword>
<evidence type="ECO:0000256" key="5">
    <source>
        <dbReference type="ARBA" id="ARBA00022989"/>
    </source>
</evidence>
<evidence type="ECO:0000256" key="3">
    <source>
        <dbReference type="ARBA" id="ARBA00022475"/>
    </source>
</evidence>
<feature type="transmembrane region" description="Helical" evidence="7">
    <location>
        <begin position="292"/>
        <end position="312"/>
    </location>
</feature>
<dbReference type="PANTHER" id="PTHR47371">
    <property type="entry name" value="LIPOTEICHOIC ACID SYNTHASE"/>
    <property type="match status" value="1"/>
</dbReference>
<evidence type="ECO:0000256" key="1">
    <source>
        <dbReference type="ARBA" id="ARBA00004651"/>
    </source>
</evidence>
<comment type="pathway">
    <text evidence="2">Cell wall biogenesis; lipoteichoic acid biosynthesis.</text>
</comment>
<dbReference type="Pfam" id="PF00884">
    <property type="entry name" value="Sulfatase"/>
    <property type="match status" value="1"/>
</dbReference>
<dbReference type="AlphaFoldDB" id="A0A414FUC1"/>
<evidence type="ECO:0000259" key="8">
    <source>
        <dbReference type="Pfam" id="PF00884"/>
    </source>
</evidence>
<comment type="subcellular location">
    <subcellularLocation>
        <location evidence="1">Cell membrane</location>
        <topology evidence="1">Multi-pass membrane protein</topology>
    </subcellularLocation>
</comment>
<dbReference type="InterPro" id="IPR017850">
    <property type="entry name" value="Alkaline_phosphatase_core_sf"/>
</dbReference>
<reference evidence="9 10" key="1">
    <citation type="submission" date="2018-08" db="EMBL/GenBank/DDBJ databases">
        <title>A genome reference for cultivated species of the human gut microbiota.</title>
        <authorList>
            <person name="Zou Y."/>
            <person name="Xue W."/>
            <person name="Luo G."/>
        </authorList>
    </citation>
    <scope>NUCLEOTIDE SEQUENCE [LARGE SCALE GENOMIC DNA]</scope>
    <source>
        <strain evidence="9 10">AM30-5LB</strain>
    </source>
</reference>